<dbReference type="AlphaFoldDB" id="A0A841BYH9"/>
<dbReference type="Gene3D" id="3.40.50.1820">
    <property type="entry name" value="alpha/beta hydrolase"/>
    <property type="match status" value="1"/>
</dbReference>
<evidence type="ECO:0000259" key="1">
    <source>
        <dbReference type="Pfam" id="PF01738"/>
    </source>
</evidence>
<dbReference type="Proteomes" id="UP000587527">
    <property type="component" value="Unassembled WGS sequence"/>
</dbReference>
<evidence type="ECO:0000313" key="3">
    <source>
        <dbReference type="Proteomes" id="UP000587527"/>
    </source>
</evidence>
<dbReference type="Pfam" id="PF01738">
    <property type="entry name" value="DLH"/>
    <property type="match status" value="1"/>
</dbReference>
<accession>A0A841BYH9</accession>
<dbReference type="Pfam" id="PF06500">
    <property type="entry name" value="FrsA-like"/>
    <property type="match status" value="1"/>
</dbReference>
<keyword evidence="3" id="KW-1185">Reference proteome</keyword>
<protein>
    <submittedName>
        <fullName evidence="2">Pimeloyl-ACP methyl ester carboxylesterase</fullName>
    </submittedName>
</protein>
<dbReference type="RefSeq" id="WP_184846146.1">
    <property type="nucleotide sequence ID" value="NZ_JACHMN010000003.1"/>
</dbReference>
<dbReference type="EMBL" id="JACHMN010000003">
    <property type="protein sequence ID" value="MBB5874207.1"/>
    <property type="molecule type" value="Genomic_DNA"/>
</dbReference>
<dbReference type="SUPFAM" id="SSF53474">
    <property type="entry name" value="alpha/beta-Hydrolases"/>
    <property type="match status" value="1"/>
</dbReference>
<name>A0A841BYH9_9ACTN</name>
<reference evidence="2 3" key="1">
    <citation type="submission" date="2020-08" db="EMBL/GenBank/DDBJ databases">
        <title>Sequencing the genomes of 1000 actinobacteria strains.</title>
        <authorList>
            <person name="Klenk H.-P."/>
        </authorList>
    </citation>
    <scope>NUCLEOTIDE SEQUENCE [LARGE SCALE GENOMIC DNA]</scope>
    <source>
        <strain evidence="2 3">DSM 45362</strain>
    </source>
</reference>
<dbReference type="InterPro" id="IPR002925">
    <property type="entry name" value="Dienelactn_hydro"/>
</dbReference>
<dbReference type="InterPro" id="IPR010520">
    <property type="entry name" value="FrsA-like"/>
</dbReference>
<dbReference type="PANTHER" id="PTHR43265">
    <property type="entry name" value="ESTERASE ESTD"/>
    <property type="match status" value="1"/>
</dbReference>
<sequence>MTIMIEGTWIGRTPAGTVIARPAGDHLAVDRPALGEFRQAYPLRLDDGAPVVDGVTLTRMADAADAVTAACGWYGRDRDILLAQVAEAYWGEPMVLVGAGSWAQRAYPVAPDRLLADDGTEIVLQDGTLGLPTGPIARALREERVAFTAGAAELAGTVVWPDGPGPHPAAVFVHGAAGGQRDFCRLFVAPLLAAGVAVLIYDKPGHGASGGPADPSIYDQADAASAALDHLLTMPQVDPARVGLSGFSNGMWSVPIVAARRADVAFVVGAGSPGVSMAASEVHRRTKTLRDAGVSEATAAAAGRAWANLFAIVAAGQSTSETLGGLEEALAALGAATDLDRYEVPVFAQDNPMLSPIPPLMPASDLAAMASAAHDPQLGHDPAADYRAIGCPVFLQYGSDDTSVPVDESVARIEQACHEAGVPAWIEVYPGLEHMLNVLPGGVTGLSREDVMYQFHGFSFGPDLTAWLRQLLGLGAPAA</sequence>
<proteinExistence type="predicted"/>
<organism evidence="2 3">
    <name type="scientific">Allocatelliglobosispora scoriae</name>
    <dbReference type="NCBI Taxonomy" id="643052"/>
    <lineage>
        <taxon>Bacteria</taxon>
        <taxon>Bacillati</taxon>
        <taxon>Actinomycetota</taxon>
        <taxon>Actinomycetes</taxon>
        <taxon>Micromonosporales</taxon>
        <taxon>Micromonosporaceae</taxon>
        <taxon>Allocatelliglobosispora</taxon>
    </lineage>
</organism>
<dbReference type="PANTHER" id="PTHR43265:SF1">
    <property type="entry name" value="ESTERASE ESTD"/>
    <property type="match status" value="1"/>
</dbReference>
<gene>
    <name evidence="2" type="ORF">F4553_007641</name>
</gene>
<dbReference type="InterPro" id="IPR029058">
    <property type="entry name" value="AB_hydrolase_fold"/>
</dbReference>
<evidence type="ECO:0000313" key="2">
    <source>
        <dbReference type="EMBL" id="MBB5874207.1"/>
    </source>
</evidence>
<comment type="caution">
    <text evidence="2">The sequence shown here is derived from an EMBL/GenBank/DDBJ whole genome shotgun (WGS) entry which is preliminary data.</text>
</comment>
<dbReference type="InterPro" id="IPR053145">
    <property type="entry name" value="AB_hydrolase_Est10"/>
</dbReference>
<feature type="domain" description="Dienelactone hydrolase" evidence="1">
    <location>
        <begin position="372"/>
        <end position="434"/>
    </location>
</feature>
<dbReference type="GO" id="GO:0052689">
    <property type="term" value="F:carboxylic ester hydrolase activity"/>
    <property type="evidence" value="ECO:0007669"/>
    <property type="project" value="TreeGrafter"/>
</dbReference>